<gene>
    <name evidence="2" type="ORF">PLEPLA_LOCUS3469</name>
</gene>
<evidence type="ECO:0000313" key="3">
    <source>
        <dbReference type="Proteomes" id="UP001153269"/>
    </source>
</evidence>
<feature type="compositionally biased region" description="Basic and acidic residues" evidence="1">
    <location>
        <begin position="262"/>
        <end position="281"/>
    </location>
</feature>
<feature type="region of interest" description="Disordered" evidence="1">
    <location>
        <begin position="29"/>
        <end position="67"/>
    </location>
</feature>
<comment type="caution">
    <text evidence="2">The sequence shown here is derived from an EMBL/GenBank/DDBJ whole genome shotgun (WGS) entry which is preliminary data.</text>
</comment>
<evidence type="ECO:0000313" key="2">
    <source>
        <dbReference type="EMBL" id="CAB1415751.1"/>
    </source>
</evidence>
<feature type="compositionally biased region" description="Basic and acidic residues" evidence="1">
    <location>
        <begin position="139"/>
        <end position="153"/>
    </location>
</feature>
<reference evidence="2" key="1">
    <citation type="submission" date="2020-03" db="EMBL/GenBank/DDBJ databases">
        <authorList>
            <person name="Weist P."/>
        </authorList>
    </citation>
    <scope>NUCLEOTIDE SEQUENCE</scope>
</reference>
<feature type="region of interest" description="Disordered" evidence="1">
    <location>
        <begin position="87"/>
        <end position="281"/>
    </location>
</feature>
<keyword evidence="3" id="KW-1185">Reference proteome</keyword>
<feature type="compositionally biased region" description="Basic and acidic residues" evidence="1">
    <location>
        <begin position="313"/>
        <end position="331"/>
    </location>
</feature>
<feature type="compositionally biased region" description="Pro residues" evidence="1">
    <location>
        <begin position="44"/>
        <end position="67"/>
    </location>
</feature>
<feature type="compositionally biased region" description="Low complexity" evidence="1">
    <location>
        <begin position="164"/>
        <end position="180"/>
    </location>
</feature>
<sequence>MILTQMRIDHPLLLLTSHGTVALTDEDADTGIGKENQSPVHVAPTPPPPVYVSAYPPPPDSPPSPSPFPFIPVLPIRYRPPAHLNLPPFPSGPLPPPPIGDPPQPINAPGPPGLNPPLIPPGVQPTLPHLGPPLSQPRLSKEEFYRQMHRQDKSQPFGRSPYTRSSARSGSRSYSYSPSRSRSRSRSHERSYPRSPYSRHTGRSYGRSRSKSDSLLLFPPPFRAGPWEGAEGPASFRSRSRSPGGFRNRSPGGRKPPPRGRPPYELKGPRPGGHDRWEREKYRQWEKEYTDLYNKYCKDYDNQHPSLHHRGRGSGDREEPEPSHHSVDRDGPSLMDKPMETRWYPKPVLIEPGNGRIRI</sequence>
<dbReference type="EMBL" id="CADEAL010000173">
    <property type="protein sequence ID" value="CAB1415751.1"/>
    <property type="molecule type" value="Genomic_DNA"/>
</dbReference>
<feature type="region of interest" description="Disordered" evidence="1">
    <location>
        <begin position="298"/>
        <end position="340"/>
    </location>
</feature>
<dbReference type="AlphaFoldDB" id="A0A9N7TNL8"/>
<name>A0A9N7TNL8_PLEPL</name>
<proteinExistence type="predicted"/>
<evidence type="ECO:0000256" key="1">
    <source>
        <dbReference type="SAM" id="MobiDB-lite"/>
    </source>
</evidence>
<organism evidence="2 3">
    <name type="scientific">Pleuronectes platessa</name>
    <name type="common">European plaice</name>
    <dbReference type="NCBI Taxonomy" id="8262"/>
    <lineage>
        <taxon>Eukaryota</taxon>
        <taxon>Metazoa</taxon>
        <taxon>Chordata</taxon>
        <taxon>Craniata</taxon>
        <taxon>Vertebrata</taxon>
        <taxon>Euteleostomi</taxon>
        <taxon>Actinopterygii</taxon>
        <taxon>Neopterygii</taxon>
        <taxon>Teleostei</taxon>
        <taxon>Neoteleostei</taxon>
        <taxon>Acanthomorphata</taxon>
        <taxon>Carangaria</taxon>
        <taxon>Pleuronectiformes</taxon>
        <taxon>Pleuronectoidei</taxon>
        <taxon>Pleuronectidae</taxon>
        <taxon>Pleuronectes</taxon>
    </lineage>
</organism>
<feature type="compositionally biased region" description="Basic residues" evidence="1">
    <location>
        <begin position="200"/>
        <end position="209"/>
    </location>
</feature>
<accession>A0A9N7TNL8</accession>
<feature type="compositionally biased region" description="Pro residues" evidence="1">
    <location>
        <begin position="87"/>
        <end position="123"/>
    </location>
</feature>
<protein>
    <submittedName>
        <fullName evidence="2">Uncharacterized protein</fullName>
    </submittedName>
</protein>
<feature type="compositionally biased region" description="Low complexity" evidence="1">
    <location>
        <begin position="232"/>
        <end position="253"/>
    </location>
</feature>
<dbReference type="Proteomes" id="UP001153269">
    <property type="component" value="Unassembled WGS sequence"/>
</dbReference>